<name>A0A5C4T7V0_9BACL</name>
<reference evidence="5 6" key="1">
    <citation type="submission" date="2019-05" db="EMBL/GenBank/DDBJ databases">
        <title>We sequenced the genome of Paenibacillus hemerocallicola KCTC 33185 for further insight into its adaptation and study the phylogeny of Paenibacillus.</title>
        <authorList>
            <person name="Narsing Rao M.P."/>
        </authorList>
    </citation>
    <scope>NUCLEOTIDE SEQUENCE [LARGE SCALE GENOMIC DNA]</scope>
    <source>
        <strain evidence="5 6">KCTC 33185</strain>
    </source>
</reference>
<keyword evidence="6" id="KW-1185">Reference proteome</keyword>
<keyword evidence="3" id="KW-0804">Transcription</keyword>
<evidence type="ECO:0000256" key="2">
    <source>
        <dbReference type="ARBA" id="ARBA00023125"/>
    </source>
</evidence>
<evidence type="ECO:0000259" key="4">
    <source>
        <dbReference type="PROSITE" id="PS50949"/>
    </source>
</evidence>
<keyword evidence="2" id="KW-0238">DNA-binding</keyword>
<accession>A0A5C4T7V0</accession>
<dbReference type="InterPro" id="IPR000524">
    <property type="entry name" value="Tscrpt_reg_HTH_GntR"/>
</dbReference>
<dbReference type="Proteomes" id="UP000307943">
    <property type="component" value="Unassembled WGS sequence"/>
</dbReference>
<dbReference type="PROSITE" id="PS50949">
    <property type="entry name" value="HTH_GNTR"/>
    <property type="match status" value="1"/>
</dbReference>
<dbReference type="AlphaFoldDB" id="A0A5C4T7V0"/>
<dbReference type="RefSeq" id="WP_139603629.1">
    <property type="nucleotide sequence ID" value="NZ_VDCQ01000024.1"/>
</dbReference>
<dbReference type="GO" id="GO:0003700">
    <property type="term" value="F:DNA-binding transcription factor activity"/>
    <property type="evidence" value="ECO:0007669"/>
    <property type="project" value="InterPro"/>
</dbReference>
<dbReference type="SUPFAM" id="SSF46785">
    <property type="entry name" value="Winged helix' DNA-binding domain"/>
    <property type="match status" value="1"/>
</dbReference>
<feature type="domain" description="HTH gntR-type" evidence="4">
    <location>
        <begin position="7"/>
        <end position="50"/>
    </location>
</feature>
<evidence type="ECO:0000313" key="5">
    <source>
        <dbReference type="EMBL" id="TNJ64935.1"/>
    </source>
</evidence>
<protein>
    <submittedName>
        <fullName evidence="5">GntR family transcriptional regulator</fullName>
    </submittedName>
</protein>
<proteinExistence type="predicted"/>
<dbReference type="InterPro" id="IPR036388">
    <property type="entry name" value="WH-like_DNA-bd_sf"/>
</dbReference>
<dbReference type="Pfam" id="PF00392">
    <property type="entry name" value="GntR"/>
    <property type="match status" value="1"/>
</dbReference>
<dbReference type="Gene3D" id="1.10.10.10">
    <property type="entry name" value="Winged helix-like DNA-binding domain superfamily/Winged helix DNA-binding domain"/>
    <property type="match status" value="1"/>
</dbReference>
<dbReference type="EMBL" id="VDCQ01000024">
    <property type="protein sequence ID" value="TNJ64935.1"/>
    <property type="molecule type" value="Genomic_DNA"/>
</dbReference>
<evidence type="ECO:0000256" key="1">
    <source>
        <dbReference type="ARBA" id="ARBA00023015"/>
    </source>
</evidence>
<keyword evidence="1" id="KW-0805">Transcription regulation</keyword>
<gene>
    <name evidence="5" type="ORF">FE784_18060</name>
</gene>
<comment type="caution">
    <text evidence="5">The sequence shown here is derived from an EMBL/GenBank/DDBJ whole genome shotgun (WGS) entry which is preliminary data.</text>
</comment>
<sequence length="50" mass="5724">MNALNRKSLYDTAIEKSKQDIIEHNLQPGDPFPNMKEIIELLGVSRTVVR</sequence>
<evidence type="ECO:0000256" key="3">
    <source>
        <dbReference type="ARBA" id="ARBA00023163"/>
    </source>
</evidence>
<dbReference type="InterPro" id="IPR036390">
    <property type="entry name" value="WH_DNA-bd_sf"/>
</dbReference>
<dbReference type="OrthoDB" id="214086at2"/>
<organism evidence="5 6">
    <name type="scientific">Paenibacillus hemerocallicola</name>
    <dbReference type="NCBI Taxonomy" id="1172614"/>
    <lineage>
        <taxon>Bacteria</taxon>
        <taxon>Bacillati</taxon>
        <taxon>Bacillota</taxon>
        <taxon>Bacilli</taxon>
        <taxon>Bacillales</taxon>
        <taxon>Paenibacillaceae</taxon>
        <taxon>Paenibacillus</taxon>
    </lineage>
</organism>
<dbReference type="GO" id="GO:0003677">
    <property type="term" value="F:DNA binding"/>
    <property type="evidence" value="ECO:0007669"/>
    <property type="project" value="UniProtKB-KW"/>
</dbReference>
<evidence type="ECO:0000313" key="6">
    <source>
        <dbReference type="Proteomes" id="UP000307943"/>
    </source>
</evidence>